<dbReference type="SUPFAM" id="SSF69118">
    <property type="entry name" value="AhpD-like"/>
    <property type="match status" value="1"/>
</dbReference>
<keyword evidence="2" id="KW-1185">Reference proteome</keyword>
<dbReference type="EMBL" id="BKCN01000001">
    <property type="protein sequence ID" value="GER02625.1"/>
    <property type="molecule type" value="Genomic_DNA"/>
</dbReference>
<accession>A0A5A7N4H3</accession>
<dbReference type="PANTHER" id="PTHR35446:SF2">
    <property type="entry name" value="CARBOXYMUCONOLACTONE DECARBOXYLASE-LIKE DOMAIN-CONTAINING PROTEIN"/>
    <property type="match status" value="1"/>
</dbReference>
<dbReference type="InterPro" id="IPR029032">
    <property type="entry name" value="AhpD-like"/>
</dbReference>
<comment type="caution">
    <text evidence="1">The sequence shown here is derived from an EMBL/GenBank/DDBJ whole genome shotgun (WGS) entry which is preliminary data.</text>
</comment>
<sequence>MSFLPSLPRKTNLSDVIKGFPVAWEPLFDFHDVVLRGESPLSIGERELIAAYVSGLNHCHFCYNAHRVYAESYGFAPDVTPALLDDLATAPIDDALRPILAYAGKLTIRPSDVTAADVAAILDAGWDETAVADTNKVAALFNYMNRVILGMGVDDFNDFYARRLEAVRAQPIEERKAANQKDLNTRHYRGYGVQLGVISE</sequence>
<protein>
    <submittedName>
        <fullName evidence="1">Alkyl hydroperoxide reductase AhpD</fullName>
    </submittedName>
</protein>
<dbReference type="InterPro" id="IPR010195">
    <property type="entry name" value="Uncharacterised_peroxidase-rel"/>
</dbReference>
<dbReference type="PANTHER" id="PTHR35446">
    <property type="entry name" value="SI:CH211-175M2.5"/>
    <property type="match status" value="1"/>
</dbReference>
<evidence type="ECO:0000313" key="2">
    <source>
        <dbReference type="Proteomes" id="UP000324996"/>
    </source>
</evidence>
<proteinExistence type="predicted"/>
<reference evidence="1 2" key="1">
    <citation type="submission" date="2019-09" db="EMBL/GenBank/DDBJ databases">
        <title>NBRP : Genome information of microbial organism related human and environment.</title>
        <authorList>
            <person name="Hattori M."/>
            <person name="Oshima K."/>
            <person name="Inaba H."/>
            <person name="Suda W."/>
            <person name="Sakamoto M."/>
            <person name="Iino T."/>
            <person name="Kitahara M."/>
            <person name="Oshida Y."/>
            <person name="Iida T."/>
            <person name="Kudo T."/>
            <person name="Itoh T."/>
            <person name="Ohkuma M."/>
        </authorList>
    </citation>
    <scope>NUCLEOTIDE SEQUENCE [LARGE SCALE GENOMIC DNA]</scope>
    <source>
        <strain evidence="1 2">Q-1</strain>
    </source>
</reference>
<organism evidence="1 2">
    <name type="scientific">Iodidimonas nitroreducens</name>
    <dbReference type="NCBI Taxonomy" id="1236968"/>
    <lineage>
        <taxon>Bacteria</taxon>
        <taxon>Pseudomonadati</taxon>
        <taxon>Pseudomonadota</taxon>
        <taxon>Alphaproteobacteria</taxon>
        <taxon>Iodidimonadales</taxon>
        <taxon>Iodidimonadaceae</taxon>
        <taxon>Iodidimonas</taxon>
    </lineage>
</organism>
<gene>
    <name evidence="1" type="ORF">JCM17846_03070</name>
</gene>
<dbReference type="NCBIfam" id="TIGR01926">
    <property type="entry name" value="peroxid_rel"/>
    <property type="match status" value="1"/>
</dbReference>
<dbReference type="Gene3D" id="1.20.1290.10">
    <property type="entry name" value="AhpD-like"/>
    <property type="match status" value="1"/>
</dbReference>
<dbReference type="AlphaFoldDB" id="A0A5A7N4H3"/>
<dbReference type="RefSeq" id="WP_052370596.1">
    <property type="nucleotide sequence ID" value="NZ_BKCN01000001.1"/>
</dbReference>
<name>A0A5A7N4H3_9PROT</name>
<evidence type="ECO:0000313" key="1">
    <source>
        <dbReference type="EMBL" id="GER02625.1"/>
    </source>
</evidence>
<dbReference type="Proteomes" id="UP000324996">
    <property type="component" value="Unassembled WGS sequence"/>
</dbReference>